<protein>
    <submittedName>
        <fullName evidence="2">Uncharacterized protein</fullName>
    </submittedName>
</protein>
<proteinExistence type="predicted"/>
<sequence length="71" mass="8115">MDVIEVLGMVIDSQLVTCKLFVFLIFFFPSFQERGKTIERSIACSYFLGAIWILSNLLYFKGKNKNGNVIS</sequence>
<name>A0A2P2MX80_RHIMU</name>
<keyword evidence="1" id="KW-0812">Transmembrane</keyword>
<evidence type="ECO:0000313" key="2">
    <source>
        <dbReference type="EMBL" id="MBX34821.1"/>
    </source>
</evidence>
<keyword evidence="1" id="KW-0472">Membrane</keyword>
<keyword evidence="1" id="KW-1133">Transmembrane helix</keyword>
<accession>A0A2P2MX80</accession>
<reference evidence="2" key="1">
    <citation type="submission" date="2018-02" db="EMBL/GenBank/DDBJ databases">
        <title>Rhizophora mucronata_Transcriptome.</title>
        <authorList>
            <person name="Meera S.P."/>
            <person name="Sreeshan A."/>
            <person name="Augustine A."/>
        </authorList>
    </citation>
    <scope>NUCLEOTIDE SEQUENCE</scope>
    <source>
        <tissue evidence="2">Leaf</tissue>
    </source>
</reference>
<dbReference type="EMBL" id="GGEC01054337">
    <property type="protein sequence ID" value="MBX34821.1"/>
    <property type="molecule type" value="Transcribed_RNA"/>
</dbReference>
<feature type="transmembrane region" description="Helical" evidence="1">
    <location>
        <begin position="41"/>
        <end position="60"/>
    </location>
</feature>
<dbReference type="AlphaFoldDB" id="A0A2P2MX80"/>
<organism evidence="2">
    <name type="scientific">Rhizophora mucronata</name>
    <name type="common">Asiatic mangrove</name>
    <dbReference type="NCBI Taxonomy" id="61149"/>
    <lineage>
        <taxon>Eukaryota</taxon>
        <taxon>Viridiplantae</taxon>
        <taxon>Streptophyta</taxon>
        <taxon>Embryophyta</taxon>
        <taxon>Tracheophyta</taxon>
        <taxon>Spermatophyta</taxon>
        <taxon>Magnoliopsida</taxon>
        <taxon>eudicotyledons</taxon>
        <taxon>Gunneridae</taxon>
        <taxon>Pentapetalae</taxon>
        <taxon>rosids</taxon>
        <taxon>fabids</taxon>
        <taxon>Malpighiales</taxon>
        <taxon>Rhizophoraceae</taxon>
        <taxon>Rhizophora</taxon>
    </lineage>
</organism>
<evidence type="ECO:0000256" key="1">
    <source>
        <dbReference type="SAM" id="Phobius"/>
    </source>
</evidence>
<feature type="transmembrane region" description="Helical" evidence="1">
    <location>
        <begin position="6"/>
        <end position="29"/>
    </location>
</feature>